<sequence>MTDEQRRWVEENRPALNAYDEFVAKHGVFSEGKRLF</sequence>
<reference evidence="2 3" key="1">
    <citation type="submission" date="2024-11" db="EMBL/GenBank/DDBJ databases">
        <title>Draft genome sequences of two bacteria associated to sugarcane roots in Colombia.</title>
        <authorList>
            <person name="Pardo-Diaz S."/>
            <person name="Masmela-Mendoza J."/>
            <person name="Delgadillo-Duran P."/>
            <person name="Bautista E.J."/>
            <person name="Rojas-Tapias D.F."/>
        </authorList>
    </citation>
    <scope>NUCLEOTIDE SEQUENCE [LARGE SCALE GENOMIC DNA]</scope>
    <source>
        <strain evidence="2 3">Ap18</strain>
    </source>
</reference>
<keyword evidence="3" id="KW-1185">Reference proteome</keyword>
<gene>
    <name evidence="2" type="ORF">ACJ41P_31155</name>
</gene>
<protein>
    <submittedName>
        <fullName evidence="2">Type II toxin-antitoxin system CcdA family antitoxin</fullName>
    </submittedName>
</protein>
<keyword evidence="1" id="KW-1277">Toxin-antitoxin system</keyword>
<accession>A0ABW8VGP9</accession>
<dbReference type="InterPro" id="IPR009956">
    <property type="entry name" value="Post-segregation_anti-tox_CcdA"/>
</dbReference>
<dbReference type="Proteomes" id="UP001628281">
    <property type="component" value="Unassembled WGS sequence"/>
</dbReference>
<proteinExistence type="predicted"/>
<evidence type="ECO:0000256" key="1">
    <source>
        <dbReference type="ARBA" id="ARBA00022649"/>
    </source>
</evidence>
<comment type="caution">
    <text evidence="2">The sequence shown here is derived from an EMBL/GenBank/DDBJ whole genome shotgun (WGS) entry which is preliminary data.</text>
</comment>
<evidence type="ECO:0000313" key="2">
    <source>
        <dbReference type="EMBL" id="MFL7905622.1"/>
    </source>
</evidence>
<organism evidence="2 3">
    <name type="scientific">Azospirillum argentinense</name>
    <dbReference type="NCBI Taxonomy" id="2970906"/>
    <lineage>
        <taxon>Bacteria</taxon>
        <taxon>Pseudomonadati</taxon>
        <taxon>Pseudomonadota</taxon>
        <taxon>Alphaproteobacteria</taxon>
        <taxon>Rhodospirillales</taxon>
        <taxon>Azospirillaceae</taxon>
        <taxon>Azospirillum</taxon>
    </lineage>
</organism>
<name>A0ABW8VGP9_9PROT</name>
<dbReference type="EMBL" id="JBJLSN010000089">
    <property type="protein sequence ID" value="MFL7905622.1"/>
    <property type="molecule type" value="Genomic_DNA"/>
</dbReference>
<dbReference type="RefSeq" id="WP_201044606.1">
    <property type="nucleotide sequence ID" value="NZ_JBJLSN010000089.1"/>
</dbReference>
<evidence type="ECO:0000313" key="3">
    <source>
        <dbReference type="Proteomes" id="UP001628281"/>
    </source>
</evidence>
<dbReference type="Pfam" id="PF07362">
    <property type="entry name" value="CcdA"/>
    <property type="match status" value="1"/>
</dbReference>